<protein>
    <submittedName>
        <fullName evidence="1">Uncharacterized protein</fullName>
    </submittedName>
</protein>
<dbReference type="InterPro" id="IPR036873">
    <property type="entry name" value="Rhodanese-like_dom_sf"/>
</dbReference>
<dbReference type="eggNOG" id="KOG1868">
    <property type="taxonomic scope" value="Eukaryota"/>
</dbReference>
<dbReference type="RefSeq" id="XP_001642472.1">
    <property type="nucleotide sequence ID" value="XM_001642422.1"/>
</dbReference>
<reference evidence="1 2" key="1">
    <citation type="journal article" date="2007" name="Proc. Natl. Acad. Sci. U.S.A.">
        <title>Independent sorting-out of thousands of duplicated gene pairs in two yeast species descended from a whole-genome duplication.</title>
        <authorList>
            <person name="Scannell D.R."/>
            <person name="Frank A.C."/>
            <person name="Conant G.C."/>
            <person name="Byrne K.P."/>
            <person name="Woolfit M."/>
            <person name="Wolfe K.H."/>
        </authorList>
    </citation>
    <scope>NUCLEOTIDE SEQUENCE [LARGE SCALE GENOMIC DNA]</scope>
    <source>
        <strain evidence="2">ATCC 22028 / DSM 70294 / BCRC 21397 / CBS 2163 / NBRC 10782 / NRRL Y-8283 / UCD 57-17</strain>
    </source>
</reference>
<dbReference type="STRING" id="436907.A7TSZ8"/>
<gene>
    <name evidence="1" type="ORF">Kpol_304p6</name>
</gene>
<accession>A7TSZ8</accession>
<dbReference type="Proteomes" id="UP000000267">
    <property type="component" value="Unassembled WGS sequence"/>
</dbReference>
<dbReference type="GeneID" id="5542634"/>
<proteinExistence type="predicted"/>
<dbReference type="InParanoid" id="A7TSZ8"/>
<keyword evidence="2" id="KW-1185">Reference proteome</keyword>
<feature type="non-terminal residue" evidence="1">
    <location>
        <position position="562"/>
    </location>
</feature>
<evidence type="ECO:0000313" key="1">
    <source>
        <dbReference type="EMBL" id="EDO14614.1"/>
    </source>
</evidence>
<dbReference type="Gene3D" id="3.40.250.10">
    <property type="entry name" value="Rhodanese-like domain"/>
    <property type="match status" value="1"/>
</dbReference>
<name>A7TSZ8_VANPO</name>
<sequence length="562" mass="65386">MVIQTDFSSTFTPEYSTELQERVQDIYQNDIKPLLPQLRLSKLIDLLEHTAYLLEAFHHFLPSGRYDDALSAYIVGCYYLYLIIPQSTQFQTKNKSYSMYNDWKILYQNEANMTNVCSMVRNEVDSILDKSYQEPEPTKRVIPRGRAFSVKDDTPKDYNTIEFPIRERKSSTTQRPLSMAKPYDSLPMELDDSTPLWTAPSLNPNDQLKLALEQPELTLDEQLSDKTQHNLIDDKYNNFTIPLPHQIPLPVKVTDFNHDKKIQKIYPVDRSETHRKDSYHSVYMDNDNSAGYVRKNDEANNYIQTLERLQKQNVITCPELFSILSDPTTKDDILLIYLGLPERTKSNYIVAKNTINIDPNVLWDFENNCPISEDTKLEKILNDQLFNIRKSFAYVVYYTDLKTYMKINFDYNFTLFYLLTSSRTSVLKTFPTSLLGGLEKWKKVIRTYYHENGINALNYLHKFHVHNIDQKEGDRSNIGVEHYFWNAPEIPMRIRQRPPPPIPSTIIHPPLPPKIGLIDSTLEGPNQNDTILASSKVDYSSSNNFIRTENYQVNLLPNGPTK</sequence>
<dbReference type="HOGENOM" id="CLU_485021_0_0_1"/>
<dbReference type="EMBL" id="DS480531">
    <property type="protein sequence ID" value="EDO14614.1"/>
    <property type="molecule type" value="Genomic_DNA"/>
</dbReference>
<organism evidence="2">
    <name type="scientific">Vanderwaltozyma polyspora (strain ATCC 22028 / DSM 70294 / BCRC 21397 / CBS 2163 / NBRC 10782 / NRRL Y-8283 / UCD 57-17)</name>
    <name type="common">Kluyveromyces polysporus</name>
    <dbReference type="NCBI Taxonomy" id="436907"/>
    <lineage>
        <taxon>Eukaryota</taxon>
        <taxon>Fungi</taxon>
        <taxon>Dikarya</taxon>
        <taxon>Ascomycota</taxon>
        <taxon>Saccharomycotina</taxon>
        <taxon>Saccharomycetes</taxon>
        <taxon>Saccharomycetales</taxon>
        <taxon>Saccharomycetaceae</taxon>
        <taxon>Vanderwaltozyma</taxon>
    </lineage>
</organism>
<dbReference type="KEGG" id="vpo:Kpol_304p6"/>
<evidence type="ECO:0000313" key="2">
    <source>
        <dbReference type="Proteomes" id="UP000000267"/>
    </source>
</evidence>
<dbReference type="PhylomeDB" id="A7TSZ8"/>
<dbReference type="AlphaFoldDB" id="A7TSZ8"/>
<dbReference type="FunCoup" id="A7TSZ8">
    <property type="interactions" value="66"/>
</dbReference>